<dbReference type="GO" id="GO:0046872">
    <property type="term" value="F:metal ion binding"/>
    <property type="evidence" value="ECO:0007669"/>
    <property type="project" value="UniProtKB-KW"/>
</dbReference>
<name>A0A5C9A5G2_9GAMM</name>
<dbReference type="InterPro" id="IPR013785">
    <property type="entry name" value="Aldolase_TIM"/>
</dbReference>
<comment type="similarity">
    <text evidence="3">In the N-terminal section; belongs to the NADH:flavin oxidoreductase/NADH oxidase family.</text>
</comment>
<gene>
    <name evidence="12" type="ORF">FV139_01115</name>
</gene>
<comment type="cofactor">
    <cofactor evidence="1">
        <name>FMN</name>
        <dbReference type="ChEBI" id="CHEBI:58210"/>
    </cofactor>
</comment>
<accession>A0A5C9A5G2</accession>
<keyword evidence="6" id="KW-0479">Metal-binding</keyword>
<dbReference type="InterPro" id="IPR036188">
    <property type="entry name" value="FAD/NAD-bd_sf"/>
</dbReference>
<evidence type="ECO:0000256" key="4">
    <source>
        <dbReference type="ARBA" id="ARBA00022630"/>
    </source>
</evidence>
<evidence type="ECO:0000259" key="10">
    <source>
        <dbReference type="Pfam" id="PF00724"/>
    </source>
</evidence>
<proteinExistence type="inferred from homology"/>
<evidence type="ECO:0000256" key="3">
    <source>
        <dbReference type="ARBA" id="ARBA00011048"/>
    </source>
</evidence>
<dbReference type="PRINTS" id="PR00411">
    <property type="entry name" value="PNDRDTASEI"/>
</dbReference>
<keyword evidence="4" id="KW-0285">Flavoprotein</keyword>
<comment type="caution">
    <text evidence="12">The sequence shown here is derived from an EMBL/GenBank/DDBJ whole genome shotgun (WGS) entry which is preliminary data.</text>
</comment>
<dbReference type="Gene3D" id="3.50.50.60">
    <property type="entry name" value="FAD/NAD(P)-binding domain"/>
    <property type="match status" value="2"/>
</dbReference>
<dbReference type="SUPFAM" id="SSF51395">
    <property type="entry name" value="FMN-linked oxidoreductases"/>
    <property type="match status" value="1"/>
</dbReference>
<dbReference type="Gene3D" id="3.40.50.720">
    <property type="entry name" value="NAD(P)-binding Rossmann-like Domain"/>
    <property type="match status" value="2"/>
</dbReference>
<dbReference type="GO" id="GO:0010181">
    <property type="term" value="F:FMN binding"/>
    <property type="evidence" value="ECO:0007669"/>
    <property type="project" value="InterPro"/>
</dbReference>
<dbReference type="EMBL" id="VRZA01000001">
    <property type="protein sequence ID" value="TXS96133.1"/>
    <property type="molecule type" value="Genomic_DNA"/>
</dbReference>
<evidence type="ECO:0000256" key="1">
    <source>
        <dbReference type="ARBA" id="ARBA00001917"/>
    </source>
</evidence>
<reference evidence="12 13" key="1">
    <citation type="submission" date="2019-08" db="EMBL/GenBank/DDBJ databases">
        <title>Parahaliea maris sp. nov., isolated from the surface seawater.</title>
        <authorList>
            <person name="Liu Y."/>
        </authorList>
    </citation>
    <scope>NUCLEOTIDE SEQUENCE [LARGE SCALE GENOMIC DNA]</scope>
    <source>
        <strain evidence="12 13">HSLHS9</strain>
    </source>
</reference>
<dbReference type="RefSeq" id="WP_148066403.1">
    <property type="nucleotide sequence ID" value="NZ_VRZA01000001.1"/>
</dbReference>
<keyword evidence="8" id="KW-0408">Iron</keyword>
<dbReference type="AlphaFoldDB" id="A0A5C9A5G2"/>
<dbReference type="InterPro" id="IPR001155">
    <property type="entry name" value="OxRdtase_FMN_N"/>
</dbReference>
<evidence type="ECO:0000256" key="7">
    <source>
        <dbReference type="ARBA" id="ARBA00023002"/>
    </source>
</evidence>
<feature type="domain" description="NADH:flavin oxidoreductase/NADH oxidase N-terminal" evidence="10">
    <location>
        <begin position="7"/>
        <end position="335"/>
    </location>
</feature>
<feature type="domain" description="FAD/NAD(P)-binding" evidence="11">
    <location>
        <begin position="384"/>
        <end position="634"/>
    </location>
</feature>
<evidence type="ECO:0000256" key="9">
    <source>
        <dbReference type="ARBA" id="ARBA00023014"/>
    </source>
</evidence>
<dbReference type="PRINTS" id="PR00368">
    <property type="entry name" value="FADPNR"/>
</dbReference>
<dbReference type="Pfam" id="PF00724">
    <property type="entry name" value="Oxidored_FMN"/>
    <property type="match status" value="1"/>
</dbReference>
<keyword evidence="9" id="KW-0411">Iron-sulfur</keyword>
<comment type="cofactor">
    <cofactor evidence="2">
        <name>[4Fe-4S] cluster</name>
        <dbReference type="ChEBI" id="CHEBI:49883"/>
    </cofactor>
</comment>
<evidence type="ECO:0000313" key="12">
    <source>
        <dbReference type="EMBL" id="TXS96133.1"/>
    </source>
</evidence>
<keyword evidence="13" id="KW-1185">Reference proteome</keyword>
<evidence type="ECO:0000259" key="11">
    <source>
        <dbReference type="Pfam" id="PF07992"/>
    </source>
</evidence>
<dbReference type="GO" id="GO:0051536">
    <property type="term" value="F:iron-sulfur cluster binding"/>
    <property type="evidence" value="ECO:0007669"/>
    <property type="project" value="UniProtKB-KW"/>
</dbReference>
<evidence type="ECO:0000256" key="8">
    <source>
        <dbReference type="ARBA" id="ARBA00023004"/>
    </source>
</evidence>
<dbReference type="InterPro" id="IPR023753">
    <property type="entry name" value="FAD/NAD-binding_dom"/>
</dbReference>
<evidence type="ECO:0000256" key="6">
    <source>
        <dbReference type="ARBA" id="ARBA00022723"/>
    </source>
</evidence>
<organism evidence="12 13">
    <name type="scientific">Parahaliea maris</name>
    <dbReference type="NCBI Taxonomy" id="2716870"/>
    <lineage>
        <taxon>Bacteria</taxon>
        <taxon>Pseudomonadati</taxon>
        <taxon>Pseudomonadota</taxon>
        <taxon>Gammaproteobacteria</taxon>
        <taxon>Cellvibrionales</taxon>
        <taxon>Halieaceae</taxon>
        <taxon>Parahaliea</taxon>
    </lineage>
</organism>
<evidence type="ECO:0000313" key="13">
    <source>
        <dbReference type="Proteomes" id="UP000321039"/>
    </source>
</evidence>
<dbReference type="CDD" id="cd02803">
    <property type="entry name" value="OYE_like_FMN_family"/>
    <property type="match status" value="1"/>
</dbReference>
<sequence length="682" mass="72793">MNSLDCLFEPLAIGSMLLPNRLAMSAMTTNYGSEDFQVTDRLIEYHAARARGGVGLITVEMCSVDTAQRYQPQSLSLGDDRFIDGHRRLVERVHAEGACIQPQISHPGPESMSEPVGPSVAVAAGTGWPCRVLTPGEIDSIMDQYAAAAVRAREAGYDGMELHAAHAYMLLGSFLSPLRNHREDEYRGDTLEGRARMLLETLRRIKRSAGEDFPITVRISGYEDSWDGRGLPETQLLAPQLVAAGADAIQVSGGVSHDKLVGQIVCGSHYRDGHNVAVAAAIRRVVSVPVMVVGRIHRPELAARIVAGGDADIVMMARPLLADPELPNKLRRGRAGEVRRCLSCENCIDSMLSAPFDANMNCAVNAFSGRETELTLQPVPSPRHVVIIGGGAAGMEAARLSAERGHRVTLLERAPRLGGSLFLAATVHSANEPLLDYLKGELQRLRVDVRLGVTATPELVATLAPHAILVATGARLRDAAIPVDGEAQVLTGNVLRRLVLGGEPGPGERPVPALLNLAAKVPAAVQRRVGPALLRRLTRQYLPFGSRVCVIGSDLAAVELASFIAARGRHVTLLSEVLQLAPEVGPKRRQEQLSELDSAGVVVITGVTVTGVERTRVRFERDGFSSETAADSTLVAGHPEADLSLAESLKDVCATVVPIGDCTGLGLIRQATEQAARAVCAL</sequence>
<dbReference type="GO" id="GO:0016491">
    <property type="term" value="F:oxidoreductase activity"/>
    <property type="evidence" value="ECO:0007669"/>
    <property type="project" value="UniProtKB-KW"/>
</dbReference>
<dbReference type="PANTHER" id="PTHR42917:SF2">
    <property type="entry name" value="2,4-DIENOYL-COA REDUCTASE [(2E)-ENOYL-COA-PRODUCING]"/>
    <property type="match status" value="1"/>
</dbReference>
<keyword evidence="7" id="KW-0560">Oxidoreductase</keyword>
<evidence type="ECO:0000256" key="2">
    <source>
        <dbReference type="ARBA" id="ARBA00001966"/>
    </source>
</evidence>
<dbReference type="Pfam" id="PF07992">
    <property type="entry name" value="Pyr_redox_2"/>
    <property type="match status" value="1"/>
</dbReference>
<dbReference type="Proteomes" id="UP000321039">
    <property type="component" value="Unassembled WGS sequence"/>
</dbReference>
<evidence type="ECO:0000256" key="5">
    <source>
        <dbReference type="ARBA" id="ARBA00022643"/>
    </source>
</evidence>
<keyword evidence="5" id="KW-0288">FMN</keyword>
<dbReference type="InterPro" id="IPR051793">
    <property type="entry name" value="NADH:flavin_oxidoreductase"/>
</dbReference>
<protein>
    <submittedName>
        <fullName evidence="12">NAD(P)-binding protein</fullName>
    </submittedName>
</protein>
<dbReference type="SUPFAM" id="SSF51905">
    <property type="entry name" value="FAD/NAD(P)-binding domain"/>
    <property type="match status" value="1"/>
</dbReference>
<dbReference type="PANTHER" id="PTHR42917">
    <property type="entry name" value="2,4-DIENOYL-COA REDUCTASE"/>
    <property type="match status" value="1"/>
</dbReference>
<dbReference type="Gene3D" id="3.20.20.70">
    <property type="entry name" value="Aldolase class I"/>
    <property type="match status" value="1"/>
</dbReference>